<dbReference type="PROSITE" id="PS00022">
    <property type="entry name" value="EGF_1"/>
    <property type="match status" value="2"/>
</dbReference>
<dbReference type="OrthoDB" id="6342731at2759"/>
<evidence type="ECO:0000256" key="6">
    <source>
        <dbReference type="ARBA" id="ARBA00022989"/>
    </source>
</evidence>
<evidence type="ECO:0000256" key="2">
    <source>
        <dbReference type="ARBA" id="ARBA00022473"/>
    </source>
</evidence>
<keyword evidence="15" id="KW-1185">Reference proteome</keyword>
<name>E9GYJ2_DAPPU</name>
<keyword evidence="5" id="KW-0677">Repeat</keyword>
<keyword evidence="8 10" id="KW-1015">Disulfide bond</keyword>
<keyword evidence="4" id="KW-0812">Transmembrane</keyword>
<feature type="region of interest" description="Disordered" evidence="11">
    <location>
        <begin position="285"/>
        <end position="306"/>
    </location>
</feature>
<evidence type="ECO:0000256" key="4">
    <source>
        <dbReference type="ARBA" id="ARBA00022692"/>
    </source>
</evidence>
<dbReference type="GO" id="GO:0007219">
    <property type="term" value="P:Notch signaling pathway"/>
    <property type="evidence" value="ECO:0000318"/>
    <property type="project" value="GO_Central"/>
</dbReference>
<dbReference type="eggNOG" id="KOG1217">
    <property type="taxonomic scope" value="Eukaryota"/>
</dbReference>
<keyword evidence="3 10" id="KW-0245">EGF-like domain</keyword>
<dbReference type="SMART" id="SM00181">
    <property type="entry name" value="EGF"/>
    <property type="match status" value="6"/>
</dbReference>
<evidence type="ECO:0000256" key="11">
    <source>
        <dbReference type="SAM" id="MobiDB-lite"/>
    </source>
</evidence>
<dbReference type="Gene3D" id="2.10.25.140">
    <property type="match status" value="1"/>
</dbReference>
<dbReference type="Proteomes" id="UP000000305">
    <property type="component" value="Unassembled WGS sequence"/>
</dbReference>
<dbReference type="Pfam" id="PF01414">
    <property type="entry name" value="DSL"/>
    <property type="match status" value="1"/>
</dbReference>
<dbReference type="KEGG" id="dpx:DAPPUDRAFT_323318"/>
<feature type="compositionally biased region" description="Polar residues" evidence="11">
    <location>
        <begin position="285"/>
        <end position="295"/>
    </location>
</feature>
<gene>
    <name evidence="14" type="ORF">DAPPUDRAFT_323318</name>
</gene>
<keyword evidence="9" id="KW-0325">Glycoprotein</keyword>
<evidence type="ECO:0000256" key="1">
    <source>
        <dbReference type="ARBA" id="ARBA00004479"/>
    </source>
</evidence>
<keyword evidence="6" id="KW-1133">Transmembrane helix</keyword>
<feature type="domain" description="EGF-like" evidence="13">
    <location>
        <begin position="76"/>
        <end position="109"/>
    </location>
</feature>
<sequence>MESSLLLRLTWIALVLGIEFSSNAEGAKLRKPTPISTSWQRQACESKEGKQAAGHFTCTPDGQLECFEGWIGDLCNVPICKKGCDPLNGHCRVPGECRCRIGFAGEHCRDCALLPGCVHGTCNKSFECVCKPGWTGLFCSQATCKENCHKSRGFCEKPGECRCRTGWTGEFCNECQTLPGCHNGFCRTNPLDCICYPGWTGLLCQTPICKKGCSADHGFCEVPNQCRCRVGWWGSNCDVCHPYPGCRNGYCLKPWECRCHPHWTGFLCDQSGQVNGTLDASVSSNITQEAGSGSPDTLAGIKPSVE</sequence>
<dbReference type="GO" id="GO:0005886">
    <property type="term" value="C:plasma membrane"/>
    <property type="evidence" value="ECO:0000318"/>
    <property type="project" value="GO_Central"/>
</dbReference>
<evidence type="ECO:0000256" key="9">
    <source>
        <dbReference type="ARBA" id="ARBA00023180"/>
    </source>
</evidence>
<feature type="disulfide bond" evidence="10">
    <location>
        <begin position="99"/>
        <end position="108"/>
    </location>
</feature>
<keyword evidence="2" id="KW-0217">Developmental protein</keyword>
<feature type="signal peptide" evidence="12">
    <location>
        <begin position="1"/>
        <end position="17"/>
    </location>
</feature>
<dbReference type="InterPro" id="IPR001774">
    <property type="entry name" value="DSL"/>
</dbReference>
<evidence type="ECO:0000256" key="5">
    <source>
        <dbReference type="ARBA" id="ARBA00022737"/>
    </source>
</evidence>
<dbReference type="AlphaFoldDB" id="E9GYJ2"/>
<feature type="chain" id="PRO_5003240689" description="EGF-like domain-containing protein" evidence="12">
    <location>
        <begin position="18"/>
        <end position="306"/>
    </location>
</feature>
<dbReference type="GO" id="GO:0045746">
    <property type="term" value="P:negative regulation of Notch signaling pathway"/>
    <property type="evidence" value="ECO:0000318"/>
    <property type="project" value="GO_Central"/>
</dbReference>
<comment type="subcellular location">
    <subcellularLocation>
        <location evidence="1">Membrane</location>
        <topology evidence="1">Single-pass type I membrane protein</topology>
    </subcellularLocation>
</comment>
<dbReference type="InParanoid" id="E9GYJ2"/>
<keyword evidence="7" id="KW-0472">Membrane</keyword>
<proteinExistence type="predicted"/>
<evidence type="ECO:0000259" key="13">
    <source>
        <dbReference type="PROSITE" id="PS50026"/>
    </source>
</evidence>
<dbReference type="InterPro" id="IPR000742">
    <property type="entry name" value="EGF"/>
</dbReference>
<dbReference type="PANTHER" id="PTHR11219:SF69">
    <property type="entry name" value="TENEURIN-A"/>
    <property type="match status" value="1"/>
</dbReference>
<dbReference type="FunFam" id="2.10.25.10:FF:000018">
    <property type="entry name" value="Delta-like 1"/>
    <property type="match status" value="3"/>
</dbReference>
<dbReference type="InterPro" id="IPR051216">
    <property type="entry name" value="Teneurin"/>
</dbReference>
<protein>
    <recommendedName>
        <fullName evidence="13">EGF-like domain-containing protein</fullName>
    </recommendedName>
</protein>
<evidence type="ECO:0000256" key="8">
    <source>
        <dbReference type="ARBA" id="ARBA00023157"/>
    </source>
</evidence>
<dbReference type="OMA" id="KNANICK"/>
<reference evidence="14 15" key="1">
    <citation type="journal article" date="2011" name="Science">
        <title>The ecoresponsive genome of Daphnia pulex.</title>
        <authorList>
            <person name="Colbourne J.K."/>
            <person name="Pfrender M.E."/>
            <person name="Gilbert D."/>
            <person name="Thomas W.K."/>
            <person name="Tucker A."/>
            <person name="Oakley T.H."/>
            <person name="Tokishita S."/>
            <person name="Aerts A."/>
            <person name="Arnold G.J."/>
            <person name="Basu M.K."/>
            <person name="Bauer D.J."/>
            <person name="Caceres C.E."/>
            <person name="Carmel L."/>
            <person name="Casola C."/>
            <person name="Choi J.H."/>
            <person name="Detter J.C."/>
            <person name="Dong Q."/>
            <person name="Dusheyko S."/>
            <person name="Eads B.D."/>
            <person name="Frohlich T."/>
            <person name="Geiler-Samerotte K.A."/>
            <person name="Gerlach D."/>
            <person name="Hatcher P."/>
            <person name="Jogdeo S."/>
            <person name="Krijgsveld J."/>
            <person name="Kriventseva E.V."/>
            <person name="Kultz D."/>
            <person name="Laforsch C."/>
            <person name="Lindquist E."/>
            <person name="Lopez J."/>
            <person name="Manak J.R."/>
            <person name="Muller J."/>
            <person name="Pangilinan J."/>
            <person name="Patwardhan R.P."/>
            <person name="Pitluck S."/>
            <person name="Pritham E.J."/>
            <person name="Rechtsteiner A."/>
            <person name="Rho M."/>
            <person name="Rogozin I.B."/>
            <person name="Sakarya O."/>
            <person name="Salamov A."/>
            <person name="Schaack S."/>
            <person name="Shapiro H."/>
            <person name="Shiga Y."/>
            <person name="Skalitzky C."/>
            <person name="Smith Z."/>
            <person name="Souvorov A."/>
            <person name="Sung W."/>
            <person name="Tang Z."/>
            <person name="Tsuchiya D."/>
            <person name="Tu H."/>
            <person name="Vos H."/>
            <person name="Wang M."/>
            <person name="Wolf Y.I."/>
            <person name="Yamagata H."/>
            <person name="Yamada T."/>
            <person name="Ye Y."/>
            <person name="Shaw J.R."/>
            <person name="Andrews J."/>
            <person name="Crease T.J."/>
            <person name="Tang H."/>
            <person name="Lucas S.M."/>
            <person name="Robertson H.M."/>
            <person name="Bork P."/>
            <person name="Koonin E.V."/>
            <person name="Zdobnov E.M."/>
            <person name="Grigoriev I.V."/>
            <person name="Lynch M."/>
            <person name="Boore J.L."/>
        </authorList>
    </citation>
    <scope>NUCLEOTIDE SEQUENCE [LARGE SCALE GENOMIC DNA]</scope>
</reference>
<accession>E9GYJ2</accession>
<dbReference type="EMBL" id="GL732575">
    <property type="protein sequence ID" value="EFX75475.1"/>
    <property type="molecule type" value="Genomic_DNA"/>
</dbReference>
<evidence type="ECO:0000256" key="7">
    <source>
        <dbReference type="ARBA" id="ARBA00023136"/>
    </source>
</evidence>
<dbReference type="HOGENOM" id="CLU_909903_0_0_1"/>
<evidence type="ECO:0000256" key="12">
    <source>
        <dbReference type="SAM" id="SignalP"/>
    </source>
</evidence>
<evidence type="ECO:0000313" key="14">
    <source>
        <dbReference type="EMBL" id="EFX75475.1"/>
    </source>
</evidence>
<keyword evidence="12" id="KW-0732">Signal</keyword>
<comment type="caution">
    <text evidence="10">Lacks conserved residue(s) required for the propagation of feature annotation.</text>
</comment>
<organism evidence="14 15">
    <name type="scientific">Daphnia pulex</name>
    <name type="common">Water flea</name>
    <dbReference type="NCBI Taxonomy" id="6669"/>
    <lineage>
        <taxon>Eukaryota</taxon>
        <taxon>Metazoa</taxon>
        <taxon>Ecdysozoa</taxon>
        <taxon>Arthropoda</taxon>
        <taxon>Crustacea</taxon>
        <taxon>Branchiopoda</taxon>
        <taxon>Diplostraca</taxon>
        <taxon>Cladocera</taxon>
        <taxon>Anomopoda</taxon>
        <taxon>Daphniidae</taxon>
        <taxon>Daphnia</taxon>
    </lineage>
</organism>
<dbReference type="PANTHER" id="PTHR11219">
    <property type="entry name" value="TENEURIN AND N-ACETYLGLUCOSAMINE-1-PHOSPHODIESTER ALPHA-N-ACETYLGLUCOSAMINIDASE"/>
    <property type="match status" value="1"/>
</dbReference>
<dbReference type="PROSITE" id="PS50026">
    <property type="entry name" value="EGF_3"/>
    <property type="match status" value="1"/>
</dbReference>
<dbReference type="Pfam" id="PF21700">
    <property type="entry name" value="EGF_DL_JAG"/>
    <property type="match status" value="2"/>
</dbReference>
<evidence type="ECO:0000256" key="10">
    <source>
        <dbReference type="PROSITE-ProRule" id="PRU00076"/>
    </source>
</evidence>
<dbReference type="Gene3D" id="2.10.25.10">
    <property type="entry name" value="Laminin"/>
    <property type="match status" value="3"/>
</dbReference>
<evidence type="ECO:0000256" key="3">
    <source>
        <dbReference type="ARBA" id="ARBA00022536"/>
    </source>
</evidence>
<dbReference type="STRING" id="6669.E9GYJ2"/>
<dbReference type="GO" id="GO:0005112">
    <property type="term" value="F:Notch binding"/>
    <property type="evidence" value="ECO:0000318"/>
    <property type="project" value="GO_Central"/>
</dbReference>
<dbReference type="PROSITE" id="PS01186">
    <property type="entry name" value="EGF_2"/>
    <property type="match status" value="1"/>
</dbReference>
<evidence type="ECO:0000313" key="15">
    <source>
        <dbReference type="Proteomes" id="UP000000305"/>
    </source>
</evidence>